<dbReference type="Pfam" id="PF02384">
    <property type="entry name" value="N6_Mtase"/>
    <property type="match status" value="1"/>
</dbReference>
<dbReference type="SUPFAM" id="SSF53335">
    <property type="entry name" value="S-adenosyl-L-methionine-dependent methyltransferases"/>
    <property type="match status" value="1"/>
</dbReference>
<organism evidence="11 12">
    <name type="scientific">Thiocapsa marina 5811</name>
    <dbReference type="NCBI Taxonomy" id="768671"/>
    <lineage>
        <taxon>Bacteria</taxon>
        <taxon>Pseudomonadati</taxon>
        <taxon>Pseudomonadota</taxon>
        <taxon>Gammaproteobacteria</taxon>
        <taxon>Chromatiales</taxon>
        <taxon>Chromatiaceae</taxon>
        <taxon>Thiocapsa</taxon>
    </lineage>
</organism>
<dbReference type="eggNOG" id="COG0286">
    <property type="taxonomic scope" value="Bacteria"/>
</dbReference>
<dbReference type="GO" id="GO:0009307">
    <property type="term" value="P:DNA restriction-modification system"/>
    <property type="evidence" value="ECO:0007669"/>
    <property type="project" value="UniProtKB-KW"/>
</dbReference>
<dbReference type="InterPro" id="IPR038333">
    <property type="entry name" value="T1MK-like_N_sf"/>
</dbReference>
<evidence type="ECO:0000259" key="10">
    <source>
        <dbReference type="Pfam" id="PF12161"/>
    </source>
</evidence>
<evidence type="ECO:0000259" key="9">
    <source>
        <dbReference type="Pfam" id="PF02384"/>
    </source>
</evidence>
<dbReference type="PRINTS" id="PR00507">
    <property type="entry name" value="N12N6MTFRASE"/>
</dbReference>
<protein>
    <recommendedName>
        <fullName evidence="2">site-specific DNA-methyltransferase (adenine-specific)</fullName>
        <ecNumber evidence="2">2.1.1.72</ecNumber>
    </recommendedName>
</protein>
<comment type="similarity">
    <text evidence="1">Belongs to the N(4)/N(6)-methyltransferase family.</text>
</comment>
<dbReference type="STRING" id="768671.ThimaDRAFT_2802"/>
<sequence>MTGNALKDIEQVEASLWEAADQLRANSKLTSSEYVMPVLGIIFLRHAFNRYEAARAAIEADQAAGRMPRRPLVKADFLKRRAMLLPPEARFDALLERPKDANLGAALVGAMKAIEAEFAPLAGQLPNDYEGFDPDLLENLLRIFDSEALRTASGDVFGRIYEYFLMKFAIQGAQDSGEFFTPPSLVQTIVNVIEPDHGIVFDPACGSGGMFVQSSHFIEDRGGDTSHRVTFYGQEKTGTTIRLAKMNLAVHGLEGDIREANTFYEDVHHLKEGKPIWGNCDFVMANPPFNVDMVDASRVSGDRRLPFGLPGTTKNKQTKKETVSNGNYLWISYFWSYLNETGRAGFVMSSQASSGGHGEALVRRKLVETGDVDVMIAIRSNFFYTRTVPCELWHLDRGKPEERRDQVLMIDARNVYRKVTRKIYDFSPEQLANLTAIAWLYRGQRQRFLDLVAGYVERIRDEIALIEETVLAFEERLVEIEDGLKTFADGIGALADIEEAQRQPLTDALAELTEAESAYETDRASLIDALATFAAMTAKTPLASNADQHATRHTFAPLAERIKGLVKQIDLLYKLAARAAQLAQDLARDEPVGANSLELVGANSFARYAKALSRRLKPLDAERKTAVEQIKLAVYFHRQILWLQERFPEAEFVAVPGLCKAVTRAEIEAADWSLTPGRYVGVAPPEEDEDFDFEQTLRDIHVELADLNREAAELAARIQANFDEIL</sequence>
<feature type="domain" description="DNA methylase adenine-specific" evidence="9">
    <location>
        <begin position="153"/>
        <end position="435"/>
    </location>
</feature>
<dbReference type="Proteomes" id="UP000005459">
    <property type="component" value="Unassembled WGS sequence"/>
</dbReference>
<dbReference type="Gene3D" id="3.40.50.150">
    <property type="entry name" value="Vaccinia Virus protein VP39"/>
    <property type="match status" value="1"/>
</dbReference>
<dbReference type="InterPro" id="IPR029063">
    <property type="entry name" value="SAM-dependent_MTases_sf"/>
</dbReference>
<dbReference type="PATRIC" id="fig|768671.3.peg.2963"/>
<evidence type="ECO:0000256" key="7">
    <source>
        <dbReference type="ARBA" id="ARBA00047942"/>
    </source>
</evidence>
<dbReference type="GO" id="GO:0009007">
    <property type="term" value="F:site-specific DNA-methyltransferase (adenine-specific) activity"/>
    <property type="evidence" value="ECO:0007669"/>
    <property type="project" value="UniProtKB-EC"/>
</dbReference>
<evidence type="ECO:0000256" key="2">
    <source>
        <dbReference type="ARBA" id="ARBA00011900"/>
    </source>
</evidence>
<dbReference type="GO" id="GO:0032259">
    <property type="term" value="P:methylation"/>
    <property type="evidence" value="ECO:0007669"/>
    <property type="project" value="UniProtKB-KW"/>
</dbReference>
<keyword evidence="3 11" id="KW-0489">Methyltransferase</keyword>
<evidence type="ECO:0000256" key="8">
    <source>
        <dbReference type="SAM" id="Coils"/>
    </source>
</evidence>
<dbReference type="InterPro" id="IPR003356">
    <property type="entry name" value="DNA_methylase_A-5"/>
</dbReference>
<dbReference type="AlphaFoldDB" id="F9UD00"/>
<keyword evidence="5" id="KW-0949">S-adenosyl-L-methionine</keyword>
<comment type="catalytic activity">
    <reaction evidence="7">
        <text>a 2'-deoxyadenosine in DNA + S-adenosyl-L-methionine = an N(6)-methyl-2'-deoxyadenosine in DNA + S-adenosyl-L-homocysteine + H(+)</text>
        <dbReference type="Rhea" id="RHEA:15197"/>
        <dbReference type="Rhea" id="RHEA-COMP:12418"/>
        <dbReference type="Rhea" id="RHEA-COMP:12419"/>
        <dbReference type="ChEBI" id="CHEBI:15378"/>
        <dbReference type="ChEBI" id="CHEBI:57856"/>
        <dbReference type="ChEBI" id="CHEBI:59789"/>
        <dbReference type="ChEBI" id="CHEBI:90615"/>
        <dbReference type="ChEBI" id="CHEBI:90616"/>
        <dbReference type="EC" id="2.1.1.72"/>
    </reaction>
</comment>
<proteinExistence type="inferred from homology"/>
<accession>F9UD00</accession>
<dbReference type="InterPro" id="IPR052916">
    <property type="entry name" value="Type-I_RE_MTase_Subunit"/>
</dbReference>
<dbReference type="EMBL" id="AFWV01000009">
    <property type="protein sequence ID" value="EGV17744.1"/>
    <property type="molecule type" value="Genomic_DNA"/>
</dbReference>
<feature type="coiled-coil region" evidence="8">
    <location>
        <begin position="697"/>
        <end position="724"/>
    </location>
</feature>
<evidence type="ECO:0000256" key="5">
    <source>
        <dbReference type="ARBA" id="ARBA00022691"/>
    </source>
</evidence>
<dbReference type="GO" id="GO:0003677">
    <property type="term" value="F:DNA binding"/>
    <property type="evidence" value="ECO:0007669"/>
    <property type="project" value="InterPro"/>
</dbReference>
<dbReference type="EC" id="2.1.1.72" evidence="2"/>
<dbReference type="PANTHER" id="PTHR42998:SF1">
    <property type="entry name" value="TYPE I RESTRICTION ENZYME HINDI METHYLASE SUBUNIT"/>
    <property type="match status" value="1"/>
</dbReference>
<dbReference type="InterPro" id="IPR022749">
    <property type="entry name" value="D12N6_MeTrfase_N"/>
</dbReference>
<dbReference type="Gene3D" id="1.20.1260.30">
    <property type="match status" value="1"/>
</dbReference>
<evidence type="ECO:0000256" key="4">
    <source>
        <dbReference type="ARBA" id="ARBA00022679"/>
    </source>
</evidence>
<name>F9UD00_9GAMM</name>
<evidence type="ECO:0000256" key="3">
    <source>
        <dbReference type="ARBA" id="ARBA00022603"/>
    </source>
</evidence>
<dbReference type="PANTHER" id="PTHR42998">
    <property type="entry name" value="TYPE I RESTRICTION ENZYME HINDVIIP M PROTEIN-RELATED"/>
    <property type="match status" value="1"/>
</dbReference>
<keyword evidence="6" id="KW-0680">Restriction system</keyword>
<keyword evidence="4 11" id="KW-0808">Transferase</keyword>
<evidence type="ECO:0000256" key="6">
    <source>
        <dbReference type="ARBA" id="ARBA00022747"/>
    </source>
</evidence>
<dbReference type="GO" id="GO:0008170">
    <property type="term" value="F:N-methyltransferase activity"/>
    <property type="evidence" value="ECO:0007669"/>
    <property type="project" value="InterPro"/>
</dbReference>
<dbReference type="OrthoDB" id="9784823at2"/>
<keyword evidence="8" id="KW-0175">Coiled coil</keyword>
<evidence type="ECO:0000313" key="12">
    <source>
        <dbReference type="Proteomes" id="UP000005459"/>
    </source>
</evidence>
<dbReference type="RefSeq" id="WP_007193675.1">
    <property type="nucleotide sequence ID" value="NZ_AFWV01000009.1"/>
</dbReference>
<reference evidence="11 12" key="1">
    <citation type="submission" date="2011-06" db="EMBL/GenBank/DDBJ databases">
        <title>The draft genome of Thiocapsa marina 5811.</title>
        <authorList>
            <consortium name="US DOE Joint Genome Institute (JGI-PGF)"/>
            <person name="Lucas S."/>
            <person name="Han J."/>
            <person name="Cheng J.-F."/>
            <person name="Goodwin L."/>
            <person name="Pitluck S."/>
            <person name="Peters L."/>
            <person name="Land M.L."/>
            <person name="Hauser L."/>
            <person name="Vogl K."/>
            <person name="Liu Z."/>
            <person name="Imhoff J."/>
            <person name="Thiel V."/>
            <person name="Frigaard N.-U."/>
            <person name="Bryant D."/>
            <person name="Woyke T.J."/>
        </authorList>
    </citation>
    <scope>NUCLEOTIDE SEQUENCE [LARGE SCALE GENOMIC DNA]</scope>
    <source>
        <strain evidence="11 12">5811</strain>
    </source>
</reference>
<dbReference type="Pfam" id="PF12161">
    <property type="entry name" value="HsdM_N"/>
    <property type="match status" value="1"/>
</dbReference>
<gene>
    <name evidence="11" type="ORF">ThimaDRAFT_2802</name>
</gene>
<evidence type="ECO:0000313" key="11">
    <source>
        <dbReference type="EMBL" id="EGV17744.1"/>
    </source>
</evidence>
<keyword evidence="12" id="KW-1185">Reference proteome</keyword>
<feature type="domain" description="N6 adenine-specific DNA methyltransferase N-terminal" evidence="10">
    <location>
        <begin position="13"/>
        <end position="144"/>
    </location>
</feature>
<evidence type="ECO:0000256" key="1">
    <source>
        <dbReference type="ARBA" id="ARBA00006594"/>
    </source>
</evidence>